<keyword evidence="3" id="KW-1185">Reference proteome</keyword>
<evidence type="ECO:0000313" key="3">
    <source>
        <dbReference type="Proteomes" id="UP001295684"/>
    </source>
</evidence>
<dbReference type="Proteomes" id="UP001295684">
    <property type="component" value="Unassembled WGS sequence"/>
</dbReference>
<accession>A0AAD1UP41</accession>
<evidence type="ECO:0000256" key="1">
    <source>
        <dbReference type="SAM" id="MobiDB-lite"/>
    </source>
</evidence>
<evidence type="ECO:0000313" key="2">
    <source>
        <dbReference type="EMBL" id="CAI2368644.1"/>
    </source>
</evidence>
<feature type="region of interest" description="Disordered" evidence="1">
    <location>
        <begin position="157"/>
        <end position="185"/>
    </location>
</feature>
<sequence>MSVYFPTENELINCPITGDLRIGKNLDNYGRSGGAAGTRTNFNHNTFKQRLGDTAMTFSSASGGQNRVRDYLTKSGVFHPKLYRNDAIPLLRDENATNGRLSENKLIKSVARRSLSNHRIGDTSLYLEDQDYINLRQTFDRNSKILREKRRMKEPSKYGDFFSNESFQRNNSQMPHNSDSKVPSTLQRFSPQETQSKPKFQHNLMLPTRNGREFKKLLSGSKNKFLEMMKNKHRLDTINFKPAKNTATIKPMAEEILERGSRYKSMDEKATPKPHVPRRNLNNYTHLANRASSISRIKAPTVPMNSSKTIESPAPKIEQKQTNIPEISSKPALASKSILKRTLNKAYKTTSFPKMRNSFAAQPQKKEEIKIQESFASRNADQISNQNITNYPTTIPSSTIFPKRTAKRAMQKGFAKTTKVIKPTDQSLVG</sequence>
<proteinExistence type="predicted"/>
<comment type="caution">
    <text evidence="2">The sequence shown here is derived from an EMBL/GenBank/DDBJ whole genome shotgun (WGS) entry which is preliminary data.</text>
</comment>
<feature type="compositionally biased region" description="Polar residues" evidence="1">
    <location>
        <begin position="163"/>
        <end position="185"/>
    </location>
</feature>
<name>A0AAD1UP41_EUPCR</name>
<protein>
    <submittedName>
        <fullName evidence="2">Uncharacterized protein</fullName>
    </submittedName>
</protein>
<dbReference type="AlphaFoldDB" id="A0AAD1UP41"/>
<gene>
    <name evidence="2" type="ORF">ECRASSUSDP1_LOCUS9940</name>
</gene>
<organism evidence="2 3">
    <name type="scientific">Euplotes crassus</name>
    <dbReference type="NCBI Taxonomy" id="5936"/>
    <lineage>
        <taxon>Eukaryota</taxon>
        <taxon>Sar</taxon>
        <taxon>Alveolata</taxon>
        <taxon>Ciliophora</taxon>
        <taxon>Intramacronucleata</taxon>
        <taxon>Spirotrichea</taxon>
        <taxon>Hypotrichia</taxon>
        <taxon>Euplotida</taxon>
        <taxon>Euplotidae</taxon>
        <taxon>Moneuplotes</taxon>
    </lineage>
</organism>
<reference evidence="2" key="1">
    <citation type="submission" date="2023-07" db="EMBL/GenBank/DDBJ databases">
        <authorList>
            <consortium name="AG Swart"/>
            <person name="Singh M."/>
            <person name="Singh A."/>
            <person name="Seah K."/>
            <person name="Emmerich C."/>
        </authorList>
    </citation>
    <scope>NUCLEOTIDE SEQUENCE</scope>
    <source>
        <strain evidence="2">DP1</strain>
    </source>
</reference>
<dbReference type="EMBL" id="CAMPGE010009780">
    <property type="protein sequence ID" value="CAI2368644.1"/>
    <property type="molecule type" value="Genomic_DNA"/>
</dbReference>